<evidence type="ECO:0000313" key="3">
    <source>
        <dbReference type="Proteomes" id="UP000197065"/>
    </source>
</evidence>
<dbReference type="Proteomes" id="UP000197065">
    <property type="component" value="Unassembled WGS sequence"/>
</dbReference>
<accession>A0A212R242</accession>
<protein>
    <submittedName>
        <fullName evidence="2">Nucleoside-diphosphate-sugar epimerase</fullName>
    </submittedName>
</protein>
<keyword evidence="3" id="KW-1185">Reference proteome</keyword>
<dbReference type="Gene3D" id="3.40.50.720">
    <property type="entry name" value="NAD(P)-binding Rossmann-like Domain"/>
    <property type="match status" value="1"/>
</dbReference>
<organism evidence="2 3">
    <name type="scientific">Arboricoccus pini</name>
    <dbReference type="NCBI Taxonomy" id="1963835"/>
    <lineage>
        <taxon>Bacteria</taxon>
        <taxon>Pseudomonadati</taxon>
        <taxon>Pseudomonadota</taxon>
        <taxon>Alphaproteobacteria</taxon>
        <taxon>Geminicoccales</taxon>
        <taxon>Geminicoccaceae</taxon>
        <taxon>Arboricoccus</taxon>
    </lineage>
</organism>
<evidence type="ECO:0000256" key="1">
    <source>
        <dbReference type="ARBA" id="ARBA00023027"/>
    </source>
</evidence>
<dbReference type="PANTHER" id="PTHR43574">
    <property type="entry name" value="EPIMERASE-RELATED"/>
    <property type="match status" value="1"/>
</dbReference>
<dbReference type="SUPFAM" id="SSF51735">
    <property type="entry name" value="NAD(P)-binding Rossmann-fold domains"/>
    <property type="match status" value="1"/>
</dbReference>
<sequence length="288" mass="31242">MPEVLFCFGLGYTAKRLAAALASKGWIIRGTARTAAKVAELRQEGIEAFEFAGLGPLQEASTALSSVTHVLHSIPPDPEGDPVLRWHAADLAALPGLAWLGWLGSTSVYGNRDGAWVDEETPLLPAIARADRRAAAERDWLASGLPTHIFRLAGIYGPGRNAFVTLRQGTARRIVKPGQVFSRIHVDDIVRVLMASIAKPSPGRIYNVCDDEPAPSQDVVGHAAKLMGVPPPPELPFETAELPPMARSFYSANRRVRNERIKRELGVTLAFPTYREGLAALLREAENS</sequence>
<dbReference type="AlphaFoldDB" id="A0A212R242"/>
<evidence type="ECO:0000313" key="2">
    <source>
        <dbReference type="EMBL" id="SNB66079.1"/>
    </source>
</evidence>
<proteinExistence type="predicted"/>
<dbReference type="RefSeq" id="WP_088561026.1">
    <property type="nucleotide sequence ID" value="NZ_FYEH01000005.1"/>
</dbReference>
<dbReference type="InterPro" id="IPR036291">
    <property type="entry name" value="NAD(P)-bd_dom_sf"/>
</dbReference>
<gene>
    <name evidence="2" type="ORF">SAMN07250955_10541</name>
</gene>
<dbReference type="OrthoDB" id="9808276at2"/>
<keyword evidence="1" id="KW-0520">NAD</keyword>
<dbReference type="EMBL" id="FYEH01000005">
    <property type="protein sequence ID" value="SNB66079.1"/>
    <property type="molecule type" value="Genomic_DNA"/>
</dbReference>
<name>A0A212R242_9PROT</name>
<reference evidence="2 3" key="1">
    <citation type="submission" date="2017-06" db="EMBL/GenBank/DDBJ databases">
        <authorList>
            <person name="Kim H.J."/>
            <person name="Triplett B.A."/>
        </authorList>
    </citation>
    <scope>NUCLEOTIDE SEQUENCE [LARGE SCALE GENOMIC DNA]</scope>
    <source>
        <strain evidence="2 3">B29T1</strain>
    </source>
</reference>
<dbReference type="CDD" id="cd05266">
    <property type="entry name" value="SDR_a4"/>
    <property type="match status" value="1"/>
</dbReference>